<organism evidence="4 5">
    <name type="scientific">Thamnocephalis sphaerospora</name>
    <dbReference type="NCBI Taxonomy" id="78915"/>
    <lineage>
        <taxon>Eukaryota</taxon>
        <taxon>Fungi</taxon>
        <taxon>Fungi incertae sedis</taxon>
        <taxon>Zoopagomycota</taxon>
        <taxon>Zoopagomycotina</taxon>
        <taxon>Zoopagomycetes</taxon>
        <taxon>Zoopagales</taxon>
        <taxon>Sigmoideomycetaceae</taxon>
        <taxon>Thamnocephalis</taxon>
    </lineage>
</organism>
<dbReference type="AlphaFoldDB" id="A0A4P9XGT4"/>
<dbReference type="InterPro" id="IPR011009">
    <property type="entry name" value="Kinase-like_dom_sf"/>
</dbReference>
<proteinExistence type="predicted"/>
<feature type="compositionally biased region" description="Basic and acidic residues" evidence="1">
    <location>
        <begin position="334"/>
        <end position="345"/>
    </location>
</feature>
<reference evidence="5" key="1">
    <citation type="journal article" date="2018" name="Nat. Microbiol.">
        <title>Leveraging single-cell genomics to expand the fungal tree of life.</title>
        <authorList>
            <person name="Ahrendt S.R."/>
            <person name="Quandt C.A."/>
            <person name="Ciobanu D."/>
            <person name="Clum A."/>
            <person name="Salamov A."/>
            <person name="Andreopoulos B."/>
            <person name="Cheng J.F."/>
            <person name="Woyke T."/>
            <person name="Pelin A."/>
            <person name="Henrissat B."/>
            <person name="Reynolds N.K."/>
            <person name="Benny G.L."/>
            <person name="Smith M.E."/>
            <person name="James T.Y."/>
            <person name="Grigoriev I.V."/>
        </authorList>
    </citation>
    <scope>NUCLEOTIDE SEQUENCE [LARGE SCALE GENOMIC DNA]</scope>
    <source>
        <strain evidence="5">RSA 1356</strain>
    </source>
</reference>
<name>A0A4P9XGT4_9FUNG</name>
<feature type="region of interest" description="Disordered" evidence="1">
    <location>
        <begin position="321"/>
        <end position="345"/>
    </location>
</feature>
<evidence type="ECO:0000256" key="2">
    <source>
        <dbReference type="SAM" id="SignalP"/>
    </source>
</evidence>
<dbReference type="Proteomes" id="UP000271241">
    <property type="component" value="Unassembled WGS sequence"/>
</dbReference>
<dbReference type="STRING" id="78915.A0A4P9XGT4"/>
<keyword evidence="4" id="KW-0808">Transferase</keyword>
<keyword evidence="5" id="KW-1185">Reference proteome</keyword>
<dbReference type="PROSITE" id="PS50011">
    <property type="entry name" value="PROTEIN_KINASE_DOM"/>
    <property type="match status" value="1"/>
</dbReference>
<accession>A0A4P9XGT4</accession>
<feature type="chain" id="PRO_5020817759" evidence="2">
    <location>
        <begin position="26"/>
        <end position="345"/>
    </location>
</feature>
<keyword evidence="4" id="KW-0418">Kinase</keyword>
<dbReference type="InterPro" id="IPR000719">
    <property type="entry name" value="Prot_kinase_dom"/>
</dbReference>
<sequence length="345" mass="38726">MCAFSVRTLFAVAAAVLLSSDLSCASPTQPANWPNQPGLYIERWHPVGENGMRTAVVDYNSMDGLLKCTPHVNQHNNEIAAINTLRDVLGSINLLRIPKILSAFQTNDGYHCLVLSVIKGYSLREYISMIPKHLMDEAIAAVAIELSCVLDFMYKNKFTHGNINPDSFEGSQDLLELPKPSIVKLKGYTPPEDYVRSEVDQRLRDTWMFGATLYFMVNGHPPYGYAYSKRHKTVIPVPTKELQQTMERVAKTGENSYPPIKTKNKTLAKKITWLLEATPERRAGADRVSSISDLIVTEYMPTKKKLLGLWGQIKSMLSAVGTPSWQAEPPRKKHVEDASTRYKNP</sequence>
<keyword evidence="2" id="KW-0732">Signal</keyword>
<evidence type="ECO:0000259" key="3">
    <source>
        <dbReference type="PROSITE" id="PS50011"/>
    </source>
</evidence>
<evidence type="ECO:0000313" key="4">
    <source>
        <dbReference type="EMBL" id="RKP04853.1"/>
    </source>
</evidence>
<dbReference type="EMBL" id="KZ993409">
    <property type="protein sequence ID" value="RKP04853.1"/>
    <property type="molecule type" value="Genomic_DNA"/>
</dbReference>
<gene>
    <name evidence="4" type="ORF">THASP1DRAFT_26571</name>
</gene>
<dbReference type="SMART" id="SM00220">
    <property type="entry name" value="S_TKc"/>
    <property type="match status" value="1"/>
</dbReference>
<protein>
    <submittedName>
        <fullName evidence="4">Kinase-like domain-containing protein</fullName>
    </submittedName>
</protein>
<dbReference type="GO" id="GO:0005524">
    <property type="term" value="F:ATP binding"/>
    <property type="evidence" value="ECO:0007669"/>
    <property type="project" value="InterPro"/>
</dbReference>
<evidence type="ECO:0000313" key="5">
    <source>
        <dbReference type="Proteomes" id="UP000271241"/>
    </source>
</evidence>
<dbReference type="Gene3D" id="1.10.510.10">
    <property type="entry name" value="Transferase(Phosphotransferase) domain 1"/>
    <property type="match status" value="2"/>
</dbReference>
<evidence type="ECO:0000256" key="1">
    <source>
        <dbReference type="SAM" id="MobiDB-lite"/>
    </source>
</evidence>
<dbReference type="GO" id="GO:0004672">
    <property type="term" value="F:protein kinase activity"/>
    <property type="evidence" value="ECO:0007669"/>
    <property type="project" value="InterPro"/>
</dbReference>
<dbReference type="SUPFAM" id="SSF56112">
    <property type="entry name" value="Protein kinase-like (PK-like)"/>
    <property type="match status" value="1"/>
</dbReference>
<feature type="signal peptide" evidence="2">
    <location>
        <begin position="1"/>
        <end position="25"/>
    </location>
</feature>
<feature type="domain" description="Protein kinase" evidence="3">
    <location>
        <begin position="1"/>
        <end position="300"/>
    </location>
</feature>